<proteinExistence type="predicted"/>
<reference evidence="1 2" key="1">
    <citation type="journal article" date="2024" name="Nat. Commun.">
        <title>Phylogenomics reveals the evolutionary origins of lichenization in chlorophyte algae.</title>
        <authorList>
            <person name="Puginier C."/>
            <person name="Libourel C."/>
            <person name="Otte J."/>
            <person name="Skaloud P."/>
            <person name="Haon M."/>
            <person name="Grisel S."/>
            <person name="Petersen M."/>
            <person name="Berrin J.G."/>
            <person name="Delaux P.M."/>
            <person name="Dal Grande F."/>
            <person name="Keller J."/>
        </authorList>
    </citation>
    <scope>NUCLEOTIDE SEQUENCE [LARGE SCALE GENOMIC DNA]</scope>
    <source>
        <strain evidence="1 2">SAG 2036</strain>
    </source>
</reference>
<dbReference type="EMBL" id="JALJOQ010000073">
    <property type="protein sequence ID" value="KAK9801992.1"/>
    <property type="molecule type" value="Genomic_DNA"/>
</dbReference>
<evidence type="ECO:0000313" key="2">
    <source>
        <dbReference type="Proteomes" id="UP001465755"/>
    </source>
</evidence>
<accession>A0AAW1P1K5</accession>
<name>A0AAW1P1K5_9CHLO</name>
<organism evidence="1 2">
    <name type="scientific">Symbiochloris irregularis</name>
    <dbReference type="NCBI Taxonomy" id="706552"/>
    <lineage>
        <taxon>Eukaryota</taxon>
        <taxon>Viridiplantae</taxon>
        <taxon>Chlorophyta</taxon>
        <taxon>core chlorophytes</taxon>
        <taxon>Trebouxiophyceae</taxon>
        <taxon>Trebouxiales</taxon>
        <taxon>Trebouxiaceae</taxon>
        <taxon>Symbiochloris</taxon>
    </lineage>
</organism>
<evidence type="ECO:0008006" key="3">
    <source>
        <dbReference type="Google" id="ProtNLM"/>
    </source>
</evidence>
<dbReference type="AlphaFoldDB" id="A0AAW1P1K5"/>
<keyword evidence="2" id="KW-1185">Reference proteome</keyword>
<evidence type="ECO:0000313" key="1">
    <source>
        <dbReference type="EMBL" id="KAK9801992.1"/>
    </source>
</evidence>
<dbReference type="Proteomes" id="UP001465755">
    <property type="component" value="Unassembled WGS sequence"/>
</dbReference>
<sequence>MVGQDWLSFASAALFSSFTPAANLQAQHPSPMCSLCCVGKLTQINVQASNAAILLSWKASVSNAASCPESAGSRVPIMSFQLVRSSKSGMFQHSHDGFPDWQRAALLVANTVASHLALNLCTALLCGRVNGAFLCSLCCVGKLTQVVSMVCEHQVFFLHSCRADCHLAAISKQMLWRGMCFCPYVCAQPECRLQRVCHCKSITSTSSHEICLLCRSGRLAAEDRMPGSGKLQT</sequence>
<protein>
    <recommendedName>
        <fullName evidence="3">Secreted protein</fullName>
    </recommendedName>
</protein>
<gene>
    <name evidence="1" type="ORF">WJX73_007774</name>
</gene>
<comment type="caution">
    <text evidence="1">The sequence shown here is derived from an EMBL/GenBank/DDBJ whole genome shotgun (WGS) entry which is preliminary data.</text>
</comment>